<dbReference type="GO" id="GO:0005634">
    <property type="term" value="C:nucleus"/>
    <property type="evidence" value="ECO:0007669"/>
    <property type="project" value="UniProtKB-SubCell"/>
</dbReference>
<keyword evidence="10" id="KW-0539">Nucleus</keyword>
<evidence type="ECO:0000256" key="8">
    <source>
        <dbReference type="ARBA" id="ARBA00022853"/>
    </source>
</evidence>
<accession>A0A1W0WKQ5</accession>
<dbReference type="GO" id="GO:0040029">
    <property type="term" value="P:epigenetic regulation of gene expression"/>
    <property type="evidence" value="ECO:0007669"/>
    <property type="project" value="UniProtKB-ARBA"/>
</dbReference>
<keyword evidence="6" id="KW-0863">Zinc-finger</keyword>
<feature type="region of interest" description="Disordered" evidence="12">
    <location>
        <begin position="654"/>
        <end position="674"/>
    </location>
</feature>
<keyword evidence="4" id="KW-0808">Transferase</keyword>
<dbReference type="FunFam" id="3.40.630.30:FF:000001">
    <property type="entry name" value="Histone acetyltransferase"/>
    <property type="match status" value="1"/>
</dbReference>
<protein>
    <recommendedName>
        <fullName evidence="3">histone acetyltransferase</fullName>
        <ecNumber evidence="3">2.3.1.48</ecNumber>
    </recommendedName>
</protein>
<dbReference type="EC" id="2.3.1.48" evidence="3"/>
<feature type="region of interest" description="Disordered" evidence="12">
    <location>
        <begin position="612"/>
        <end position="636"/>
    </location>
</feature>
<evidence type="ECO:0000313" key="15">
    <source>
        <dbReference type="Proteomes" id="UP000192578"/>
    </source>
</evidence>
<keyword evidence="9" id="KW-0007">Acetylation</keyword>
<name>A0A1W0WKQ5_HYPEX</name>
<evidence type="ECO:0000256" key="5">
    <source>
        <dbReference type="ARBA" id="ARBA00022723"/>
    </source>
</evidence>
<feature type="compositionally biased region" description="Low complexity" evidence="12">
    <location>
        <begin position="106"/>
        <end position="120"/>
    </location>
</feature>
<dbReference type="PANTHER" id="PTHR10615">
    <property type="entry name" value="HISTONE ACETYLTRANSFERASE"/>
    <property type="match status" value="1"/>
</dbReference>
<reference evidence="15" key="1">
    <citation type="submission" date="2017-01" db="EMBL/GenBank/DDBJ databases">
        <title>Comparative genomics of anhydrobiosis in the tardigrade Hypsibius dujardini.</title>
        <authorList>
            <person name="Yoshida Y."/>
            <person name="Koutsovoulos G."/>
            <person name="Laetsch D."/>
            <person name="Stevens L."/>
            <person name="Kumar S."/>
            <person name="Horikawa D."/>
            <person name="Ishino K."/>
            <person name="Komine S."/>
            <person name="Tomita M."/>
            <person name="Blaxter M."/>
            <person name="Arakawa K."/>
        </authorList>
    </citation>
    <scope>NUCLEOTIDE SEQUENCE [LARGE SCALE GENOMIC DNA]</scope>
    <source>
        <strain evidence="15">Z151</strain>
    </source>
</reference>
<keyword evidence="15" id="KW-1185">Reference proteome</keyword>
<keyword evidence="5" id="KW-0479">Metal-binding</keyword>
<keyword evidence="7" id="KW-0862">Zinc</keyword>
<dbReference type="Pfam" id="PF17772">
    <property type="entry name" value="zf-MYST"/>
    <property type="match status" value="1"/>
</dbReference>
<gene>
    <name evidence="14" type="ORF">BV898_10050</name>
</gene>
<keyword evidence="8" id="KW-0156">Chromatin regulator</keyword>
<dbReference type="SUPFAM" id="SSF55729">
    <property type="entry name" value="Acyl-CoA N-acyltransferases (Nat)"/>
    <property type="match status" value="1"/>
</dbReference>
<dbReference type="PANTHER" id="PTHR10615:SF217">
    <property type="entry name" value="HISTONE ACETYLTRANSFERASE"/>
    <property type="match status" value="1"/>
</dbReference>
<dbReference type="Gene3D" id="3.40.630.30">
    <property type="match status" value="1"/>
</dbReference>
<comment type="caution">
    <text evidence="14">The sequence shown here is derived from an EMBL/GenBank/DDBJ whole genome shotgun (WGS) entry which is preliminary data.</text>
</comment>
<dbReference type="PROSITE" id="PS51726">
    <property type="entry name" value="MYST_HAT"/>
    <property type="match status" value="1"/>
</dbReference>
<feature type="active site" description="Proton donor/acceptor" evidence="11">
    <location>
        <position position="507"/>
    </location>
</feature>
<sequence length="786" mass="86096">MANQWENSEAPLPEKKKRGRPFQPAAPAISAPPSVVNGILPAPGPITLSVAGIPPPLHVQHPSASLPNIPIIPSTVVYIPPKQLHDSLSSYFTPSTSERRRPPGVTSLSSATTSGKSSPIKAATVSAASTSAVVGDLADSGGAGKPPTKKTKAKAKSEKKSKPPKEKKVKRRKSPGSAPLAQGWTDTAVTPAEDRKTDEDVKPALNQQLRSLQDAMSPYFSVQGDGKRRRKPPNLFTPGAPRFEKWASAEKPPLAIAGPSTSSKTKKEVVEPELVEAVDDAVTEEEEEVEEVDDADETFVEDIPKAESDRTLQKIPTVGDAYDGPLPPKIQIGDKQIQTWYNSPFPEEYIRCECLYVCEFCLQYMKTVGVLERHYQKCPWHRPPGTEIYHDTVGLSETEQEELVMYETDGNDWKEYCQNLCLLAKLYLDHKTLYYDVEPFLFYVLTRRDKFGDHLIGYFSKEKQCLQRYNVSCIMVLPPYQGDGYGRFLIDFSYLLSRRESVYGSPEKPLSELGQLSYEAYWKSAMLDFFLAKRQTGATKTSFKDICDATGISTQDAADVIQSMNFIGKTETGEWEFTLLEDILASHEMKKKDKSKKRVALSEGKLHADTFRAIVIDPPAPTPSPTEDRPTPEDQVTDVGAAELSARVTGFHDLPASADDQTEHSSAENSVSDKASIDCSLNSVAVGAYASEQRQSQEKAESPADPASVMPPSPEIAFRESVSFVAKGDDPAPEDSHSDFDDELTSDMIEAMGNSPAAAEPNPPNLEQDLEGDANRDDSAKAAASA</sequence>
<dbReference type="Gene3D" id="1.10.10.10">
    <property type="entry name" value="Winged helix-like DNA-binding domain superfamily/Winged helix DNA-binding domain"/>
    <property type="match status" value="1"/>
</dbReference>
<dbReference type="OrthoDB" id="787137at2759"/>
<feature type="region of interest" description="Disordered" evidence="12">
    <location>
        <begin position="138"/>
        <end position="201"/>
    </location>
</feature>
<dbReference type="InterPro" id="IPR016181">
    <property type="entry name" value="Acyl_CoA_acyltransferase"/>
</dbReference>
<feature type="region of interest" description="Disordered" evidence="12">
    <location>
        <begin position="1"/>
        <end position="34"/>
    </location>
</feature>
<proteinExistence type="inferred from homology"/>
<evidence type="ECO:0000256" key="2">
    <source>
        <dbReference type="ARBA" id="ARBA00010107"/>
    </source>
</evidence>
<feature type="compositionally biased region" description="Basic and acidic residues" evidence="12">
    <location>
        <begin position="727"/>
        <end position="739"/>
    </location>
</feature>
<dbReference type="InterPro" id="IPR050603">
    <property type="entry name" value="MYST_HAT"/>
</dbReference>
<organism evidence="14 15">
    <name type="scientific">Hypsibius exemplaris</name>
    <name type="common">Freshwater tardigrade</name>
    <dbReference type="NCBI Taxonomy" id="2072580"/>
    <lineage>
        <taxon>Eukaryota</taxon>
        <taxon>Metazoa</taxon>
        <taxon>Ecdysozoa</taxon>
        <taxon>Tardigrada</taxon>
        <taxon>Eutardigrada</taxon>
        <taxon>Parachela</taxon>
        <taxon>Hypsibioidea</taxon>
        <taxon>Hypsibiidae</taxon>
        <taxon>Hypsibius</taxon>
    </lineage>
</organism>
<dbReference type="GO" id="GO:0003682">
    <property type="term" value="F:chromatin binding"/>
    <property type="evidence" value="ECO:0007669"/>
    <property type="project" value="TreeGrafter"/>
</dbReference>
<evidence type="ECO:0000256" key="1">
    <source>
        <dbReference type="ARBA" id="ARBA00004123"/>
    </source>
</evidence>
<feature type="compositionally biased region" description="Basic and acidic residues" evidence="12">
    <location>
        <begin position="155"/>
        <end position="166"/>
    </location>
</feature>
<dbReference type="GO" id="GO:0008270">
    <property type="term" value="F:zinc ion binding"/>
    <property type="evidence" value="ECO:0007669"/>
    <property type="project" value="UniProtKB-KW"/>
</dbReference>
<evidence type="ECO:0000256" key="10">
    <source>
        <dbReference type="ARBA" id="ARBA00023242"/>
    </source>
</evidence>
<dbReference type="InterPro" id="IPR040706">
    <property type="entry name" value="Zf-MYST"/>
</dbReference>
<comment type="subcellular location">
    <subcellularLocation>
        <location evidence="1">Nucleus</location>
    </subcellularLocation>
</comment>
<evidence type="ECO:0000256" key="6">
    <source>
        <dbReference type="ARBA" id="ARBA00022771"/>
    </source>
</evidence>
<evidence type="ECO:0000256" key="4">
    <source>
        <dbReference type="ARBA" id="ARBA00022679"/>
    </source>
</evidence>
<feature type="region of interest" description="Disordered" evidence="12">
    <location>
        <begin position="690"/>
        <end position="786"/>
    </location>
</feature>
<feature type="region of interest" description="Disordered" evidence="12">
    <location>
        <begin position="220"/>
        <end position="270"/>
    </location>
</feature>
<dbReference type="GO" id="GO:0006357">
    <property type="term" value="P:regulation of transcription by RNA polymerase II"/>
    <property type="evidence" value="ECO:0007669"/>
    <property type="project" value="TreeGrafter"/>
</dbReference>
<dbReference type="InterPro" id="IPR002717">
    <property type="entry name" value="HAT_MYST-type"/>
</dbReference>
<evidence type="ECO:0000256" key="11">
    <source>
        <dbReference type="PIRSR" id="PIRSR602717-51"/>
    </source>
</evidence>
<evidence type="ECO:0000259" key="13">
    <source>
        <dbReference type="PROSITE" id="PS51726"/>
    </source>
</evidence>
<evidence type="ECO:0000256" key="12">
    <source>
        <dbReference type="SAM" id="MobiDB-lite"/>
    </source>
</evidence>
<evidence type="ECO:0000256" key="3">
    <source>
        <dbReference type="ARBA" id="ARBA00013184"/>
    </source>
</evidence>
<evidence type="ECO:0000313" key="14">
    <source>
        <dbReference type="EMBL" id="OQV15798.1"/>
    </source>
</evidence>
<comment type="similarity">
    <text evidence="2">Belongs to the MYST (SAS/MOZ) family.</text>
</comment>
<evidence type="ECO:0000256" key="9">
    <source>
        <dbReference type="ARBA" id="ARBA00022990"/>
    </source>
</evidence>
<dbReference type="AlphaFoldDB" id="A0A1W0WKQ5"/>
<dbReference type="FunFam" id="3.30.60.60:FF:000001">
    <property type="entry name" value="Histone acetyltransferase"/>
    <property type="match status" value="1"/>
</dbReference>
<feature type="compositionally biased region" description="Low complexity" evidence="12">
    <location>
        <begin position="25"/>
        <end position="34"/>
    </location>
</feature>
<dbReference type="GO" id="GO:0003712">
    <property type="term" value="F:transcription coregulator activity"/>
    <property type="evidence" value="ECO:0007669"/>
    <property type="project" value="TreeGrafter"/>
</dbReference>
<feature type="domain" description="MYST-type HAT" evidence="13">
    <location>
        <begin position="322"/>
        <end position="610"/>
    </location>
</feature>
<dbReference type="Gene3D" id="3.30.60.60">
    <property type="entry name" value="N-acetyl transferase-like"/>
    <property type="match status" value="1"/>
</dbReference>
<feature type="region of interest" description="Disordered" evidence="12">
    <location>
        <begin position="89"/>
        <end position="120"/>
    </location>
</feature>
<dbReference type="GO" id="GO:0004402">
    <property type="term" value="F:histone acetyltransferase activity"/>
    <property type="evidence" value="ECO:0007669"/>
    <property type="project" value="InterPro"/>
</dbReference>
<dbReference type="GO" id="GO:0070775">
    <property type="term" value="C:H3 histone acetyltransferase complex"/>
    <property type="evidence" value="ECO:0007669"/>
    <property type="project" value="UniProtKB-ARBA"/>
</dbReference>
<dbReference type="Pfam" id="PF01853">
    <property type="entry name" value="MOZ_SAS"/>
    <property type="match status" value="1"/>
</dbReference>
<dbReference type="Proteomes" id="UP000192578">
    <property type="component" value="Unassembled WGS sequence"/>
</dbReference>
<evidence type="ECO:0000256" key="7">
    <source>
        <dbReference type="ARBA" id="ARBA00022833"/>
    </source>
</evidence>
<dbReference type="InterPro" id="IPR036388">
    <property type="entry name" value="WH-like_DNA-bd_sf"/>
</dbReference>
<dbReference type="EMBL" id="MTYJ01000082">
    <property type="protein sequence ID" value="OQV15798.1"/>
    <property type="molecule type" value="Genomic_DNA"/>
</dbReference>
<feature type="compositionally biased region" description="Basic and acidic residues" evidence="12">
    <location>
        <begin position="192"/>
        <end position="201"/>
    </location>
</feature>